<dbReference type="Proteomes" id="UP001189122">
    <property type="component" value="Unassembled WGS sequence"/>
</dbReference>
<organism evidence="2">
    <name type="scientific">Spirodela intermedia</name>
    <name type="common">Intermediate duckweed</name>
    <dbReference type="NCBI Taxonomy" id="51605"/>
    <lineage>
        <taxon>Eukaryota</taxon>
        <taxon>Viridiplantae</taxon>
        <taxon>Streptophyta</taxon>
        <taxon>Embryophyta</taxon>
        <taxon>Tracheophyta</taxon>
        <taxon>Spermatophyta</taxon>
        <taxon>Magnoliopsida</taxon>
        <taxon>Liliopsida</taxon>
        <taxon>Araceae</taxon>
        <taxon>Lemnoideae</taxon>
        <taxon>Spirodela</taxon>
    </lineage>
</organism>
<feature type="compositionally biased region" description="Polar residues" evidence="1">
    <location>
        <begin position="1"/>
        <end position="20"/>
    </location>
</feature>
<sequence>MTWHPTNGPTVKPSSGSTQLLERPVMDPSSRQRELLGVPCLLSQ</sequence>
<protein>
    <submittedName>
        <fullName evidence="2">Uncharacterized protein</fullName>
    </submittedName>
</protein>
<dbReference type="AlphaFoldDB" id="A0A7I8I805"/>
<evidence type="ECO:0000313" key="2">
    <source>
        <dbReference type="EMBL" id="CAA2613793.1"/>
    </source>
</evidence>
<name>A0A7I8I805_SPIIN</name>
<accession>A0A7I8I805</accession>
<dbReference type="EMBL" id="LR743588">
    <property type="protein sequence ID" value="CAA2613793.1"/>
    <property type="molecule type" value="Genomic_DNA"/>
</dbReference>
<evidence type="ECO:0000313" key="3">
    <source>
        <dbReference type="Proteomes" id="UP001189122"/>
    </source>
</evidence>
<feature type="region of interest" description="Disordered" evidence="1">
    <location>
        <begin position="1"/>
        <end position="44"/>
    </location>
</feature>
<dbReference type="EMBL" id="CACRZD030000001">
    <property type="protein sequence ID" value="CAA6653608.1"/>
    <property type="molecule type" value="Genomic_DNA"/>
</dbReference>
<gene>
    <name evidence="2" type="ORF">SI7747_01000198</name>
</gene>
<evidence type="ECO:0000256" key="1">
    <source>
        <dbReference type="SAM" id="MobiDB-lite"/>
    </source>
</evidence>
<reference evidence="2 3" key="1">
    <citation type="submission" date="2019-12" db="EMBL/GenBank/DDBJ databases">
        <authorList>
            <person name="Scholz U."/>
            <person name="Mascher M."/>
            <person name="Fiebig A."/>
        </authorList>
    </citation>
    <scope>NUCLEOTIDE SEQUENCE</scope>
</reference>
<keyword evidence="3" id="KW-1185">Reference proteome</keyword>
<proteinExistence type="predicted"/>